<dbReference type="EMBL" id="QWJJ01000015">
    <property type="protein sequence ID" value="RII37648.1"/>
    <property type="molecule type" value="Genomic_DNA"/>
</dbReference>
<protein>
    <submittedName>
        <fullName evidence="2">Uncharacterized protein</fullName>
    </submittedName>
</protein>
<dbReference type="AlphaFoldDB" id="A0A399IWU0"/>
<feature type="region of interest" description="Disordered" evidence="1">
    <location>
        <begin position="229"/>
        <end position="265"/>
    </location>
</feature>
<evidence type="ECO:0000313" key="2">
    <source>
        <dbReference type="EMBL" id="RII37648.1"/>
    </source>
</evidence>
<keyword evidence="3" id="KW-1185">Reference proteome</keyword>
<evidence type="ECO:0000256" key="1">
    <source>
        <dbReference type="SAM" id="MobiDB-lite"/>
    </source>
</evidence>
<reference evidence="2 3" key="1">
    <citation type="submission" date="2018-08" db="EMBL/GenBank/DDBJ databases">
        <title>Pseudooceanicola sediminis CY03 in the family Rhodobacteracea.</title>
        <authorList>
            <person name="Zhang Y.-J."/>
        </authorList>
    </citation>
    <scope>NUCLEOTIDE SEQUENCE [LARGE SCALE GENOMIC DNA]</scope>
    <source>
        <strain evidence="2 3">CY03</strain>
    </source>
</reference>
<feature type="compositionally biased region" description="Pro residues" evidence="1">
    <location>
        <begin position="240"/>
        <end position="251"/>
    </location>
</feature>
<accession>A0A399IWU0</accession>
<sequence>MRLAFHSILTVLALTAPAVADIRLCDYRPSQLIGTRSAALMGATAAGTLAGVPAMGGGEGLRGFYVLSDVAGGPDAGAPEKKRLGLKDAAGLVGSAVSAVSSAAMLSPAALAAGAVAGVGIAGAEKVCQLRDERIDDPQAVMLILYQVADNADPDYFSRTTVEGEPAVRVRQDDGSYEDYEMADLYIVDGEIRHRKFGRDTVVGTIGFIVTAGNPVAVDASADAVTTTDLGAAPVQDIPPEAPLPEAPAPQQPSGDAPGAQPLVE</sequence>
<proteinExistence type="predicted"/>
<name>A0A399IWU0_9RHOB</name>
<dbReference type="RefSeq" id="WP_119400110.1">
    <property type="nucleotide sequence ID" value="NZ_QWJJ01000015.1"/>
</dbReference>
<evidence type="ECO:0000313" key="3">
    <source>
        <dbReference type="Proteomes" id="UP000265848"/>
    </source>
</evidence>
<comment type="caution">
    <text evidence="2">The sequence shown here is derived from an EMBL/GenBank/DDBJ whole genome shotgun (WGS) entry which is preliminary data.</text>
</comment>
<dbReference type="Proteomes" id="UP000265848">
    <property type="component" value="Unassembled WGS sequence"/>
</dbReference>
<organism evidence="2 3">
    <name type="scientific">Pseudooceanicola sediminis</name>
    <dbReference type="NCBI Taxonomy" id="2211117"/>
    <lineage>
        <taxon>Bacteria</taxon>
        <taxon>Pseudomonadati</taxon>
        <taxon>Pseudomonadota</taxon>
        <taxon>Alphaproteobacteria</taxon>
        <taxon>Rhodobacterales</taxon>
        <taxon>Paracoccaceae</taxon>
        <taxon>Pseudooceanicola</taxon>
    </lineage>
</organism>
<dbReference type="OrthoDB" id="7877072at2"/>
<gene>
    <name evidence="2" type="ORF">DL237_16065</name>
</gene>